<dbReference type="EMBL" id="BGZK01001424">
    <property type="protein sequence ID" value="GBP79689.1"/>
    <property type="molecule type" value="Genomic_DNA"/>
</dbReference>
<evidence type="ECO:0000313" key="3">
    <source>
        <dbReference type="Proteomes" id="UP000299102"/>
    </source>
</evidence>
<evidence type="ECO:0000256" key="1">
    <source>
        <dbReference type="SAM" id="MobiDB-lite"/>
    </source>
</evidence>
<gene>
    <name evidence="2" type="ORF">EVAR_61212_1</name>
</gene>
<feature type="compositionally biased region" description="Basic residues" evidence="1">
    <location>
        <begin position="94"/>
        <end position="110"/>
    </location>
</feature>
<feature type="compositionally biased region" description="Basic and acidic residues" evidence="1">
    <location>
        <begin position="66"/>
        <end position="93"/>
    </location>
</feature>
<sequence length="110" mass="12359">MRHNRSNRKTISSRPIVVRPPSRQAAGVETASRESTLFSPAGPRAPAPPRPRAACLYVVNAEKNVRRRSDMSRDGMSDGEMKDGAPRTHEITTRRAHPRVVRPNKAYKKF</sequence>
<feature type="region of interest" description="Disordered" evidence="1">
    <location>
        <begin position="66"/>
        <end position="110"/>
    </location>
</feature>
<evidence type="ECO:0000313" key="2">
    <source>
        <dbReference type="EMBL" id="GBP79689.1"/>
    </source>
</evidence>
<comment type="caution">
    <text evidence="2">The sequence shown here is derived from an EMBL/GenBank/DDBJ whole genome shotgun (WGS) entry which is preliminary data.</text>
</comment>
<protein>
    <submittedName>
        <fullName evidence="2">Uncharacterized protein</fullName>
    </submittedName>
</protein>
<dbReference type="Proteomes" id="UP000299102">
    <property type="component" value="Unassembled WGS sequence"/>
</dbReference>
<name>A0A4C1YYL6_EUMVA</name>
<proteinExistence type="predicted"/>
<feature type="region of interest" description="Disordered" evidence="1">
    <location>
        <begin position="1"/>
        <end position="51"/>
    </location>
</feature>
<organism evidence="2 3">
    <name type="scientific">Eumeta variegata</name>
    <name type="common">Bagworm moth</name>
    <name type="synonym">Eumeta japonica</name>
    <dbReference type="NCBI Taxonomy" id="151549"/>
    <lineage>
        <taxon>Eukaryota</taxon>
        <taxon>Metazoa</taxon>
        <taxon>Ecdysozoa</taxon>
        <taxon>Arthropoda</taxon>
        <taxon>Hexapoda</taxon>
        <taxon>Insecta</taxon>
        <taxon>Pterygota</taxon>
        <taxon>Neoptera</taxon>
        <taxon>Endopterygota</taxon>
        <taxon>Lepidoptera</taxon>
        <taxon>Glossata</taxon>
        <taxon>Ditrysia</taxon>
        <taxon>Tineoidea</taxon>
        <taxon>Psychidae</taxon>
        <taxon>Oiketicinae</taxon>
        <taxon>Eumeta</taxon>
    </lineage>
</organism>
<dbReference type="AlphaFoldDB" id="A0A4C1YYL6"/>
<keyword evidence="3" id="KW-1185">Reference proteome</keyword>
<accession>A0A4C1YYL6</accession>
<reference evidence="2 3" key="1">
    <citation type="journal article" date="2019" name="Commun. Biol.">
        <title>The bagworm genome reveals a unique fibroin gene that provides high tensile strength.</title>
        <authorList>
            <person name="Kono N."/>
            <person name="Nakamura H."/>
            <person name="Ohtoshi R."/>
            <person name="Tomita M."/>
            <person name="Numata K."/>
            <person name="Arakawa K."/>
        </authorList>
    </citation>
    <scope>NUCLEOTIDE SEQUENCE [LARGE SCALE GENOMIC DNA]</scope>
</reference>